<dbReference type="SUPFAM" id="SSF88659">
    <property type="entry name" value="Sigma3 and sigma4 domains of RNA polymerase sigma factors"/>
    <property type="match status" value="1"/>
</dbReference>
<dbReference type="InterPro" id="IPR013324">
    <property type="entry name" value="RNA_pol_sigma_r3/r4-like"/>
</dbReference>
<dbReference type="NCBIfam" id="TIGR02937">
    <property type="entry name" value="sigma70-ECF"/>
    <property type="match status" value="1"/>
</dbReference>
<gene>
    <name evidence="9" type="ORF">MPLDJ20_150089</name>
</gene>
<evidence type="ECO:0000256" key="4">
    <source>
        <dbReference type="ARBA" id="ARBA00023125"/>
    </source>
</evidence>
<dbReference type="InterPro" id="IPR014284">
    <property type="entry name" value="RNA_pol_sigma-70_dom"/>
</dbReference>
<dbReference type="GO" id="GO:0016987">
    <property type="term" value="F:sigma factor activity"/>
    <property type="evidence" value="ECO:0007669"/>
    <property type="project" value="UniProtKB-KW"/>
</dbReference>
<dbReference type="Pfam" id="PF04542">
    <property type="entry name" value="Sigma70_r2"/>
    <property type="match status" value="1"/>
</dbReference>
<dbReference type="Pfam" id="PF08281">
    <property type="entry name" value="Sigma70_r4_2"/>
    <property type="match status" value="1"/>
</dbReference>
<dbReference type="InterPro" id="IPR013249">
    <property type="entry name" value="RNA_pol_sigma70_r4_t2"/>
</dbReference>
<dbReference type="InterPro" id="IPR007627">
    <property type="entry name" value="RNA_pol_sigma70_r2"/>
</dbReference>
<dbReference type="GO" id="GO:0003677">
    <property type="term" value="F:DNA binding"/>
    <property type="evidence" value="ECO:0007669"/>
    <property type="project" value="UniProtKB-KW"/>
</dbReference>
<evidence type="ECO:0000256" key="2">
    <source>
        <dbReference type="ARBA" id="ARBA00023015"/>
    </source>
</evidence>
<dbReference type="InterPro" id="IPR000838">
    <property type="entry name" value="RNA_pol_sigma70_ECF_CS"/>
</dbReference>
<dbReference type="GO" id="GO:0006352">
    <property type="term" value="P:DNA-templated transcription initiation"/>
    <property type="evidence" value="ECO:0007669"/>
    <property type="project" value="InterPro"/>
</dbReference>
<dbReference type="SUPFAM" id="SSF88946">
    <property type="entry name" value="Sigma2 domain of RNA polymerase sigma factors"/>
    <property type="match status" value="1"/>
</dbReference>
<evidence type="ECO:0000256" key="1">
    <source>
        <dbReference type="ARBA" id="ARBA00010641"/>
    </source>
</evidence>
<evidence type="ECO:0000259" key="7">
    <source>
        <dbReference type="Pfam" id="PF04542"/>
    </source>
</evidence>
<dbReference type="CDD" id="cd06171">
    <property type="entry name" value="Sigma70_r4"/>
    <property type="match status" value="1"/>
</dbReference>
<feature type="domain" description="RNA polymerase sigma-70 region 2" evidence="7">
    <location>
        <begin position="9"/>
        <end position="59"/>
    </location>
</feature>
<dbReference type="InterPro" id="IPR039425">
    <property type="entry name" value="RNA_pol_sigma-70-like"/>
</dbReference>
<feature type="domain" description="RNA polymerase sigma factor 70 region 4 type 2" evidence="8">
    <location>
        <begin position="91"/>
        <end position="141"/>
    </location>
</feature>
<evidence type="ECO:0000256" key="5">
    <source>
        <dbReference type="ARBA" id="ARBA00023163"/>
    </source>
</evidence>
<keyword evidence="5 6" id="KW-0804">Transcription</keyword>
<evidence type="ECO:0000313" key="9">
    <source>
        <dbReference type="EMBL" id="CDX32244.1"/>
    </source>
</evidence>
<name>A0A090ET27_MESPL</name>
<dbReference type="Proteomes" id="UP000046373">
    <property type="component" value="Unassembled WGS sequence"/>
</dbReference>
<dbReference type="PROSITE" id="PS01063">
    <property type="entry name" value="SIGMA70_ECF"/>
    <property type="match status" value="1"/>
</dbReference>
<sequence>MSLRAHQIIVYQYVALKTDADDLVQETLLKGIAHIDQFEPGTRIKSWLFTIMRNTFYTKHKVYTREAPGVNDCASARSITYGDQEWHLRSQEVHAAIGKLPPQQREVLVLIAVLGLSYEETASICGCAIGTIKSRLNRARMSSATAVDSWANVPLPLGQTPSRRWRTMPMGAGNRR</sequence>
<dbReference type="InterPro" id="IPR013325">
    <property type="entry name" value="RNA_pol_sigma_r2"/>
</dbReference>
<accession>A0A090ET27</accession>
<reference evidence="9 10" key="1">
    <citation type="submission" date="2014-08" db="EMBL/GenBank/DDBJ databases">
        <authorList>
            <person name="Moulin Lionel"/>
        </authorList>
    </citation>
    <scope>NUCLEOTIDE SEQUENCE [LARGE SCALE GENOMIC DNA]</scope>
</reference>
<evidence type="ECO:0000256" key="3">
    <source>
        <dbReference type="ARBA" id="ARBA00023082"/>
    </source>
</evidence>
<dbReference type="PANTHER" id="PTHR43133:SF25">
    <property type="entry name" value="RNA POLYMERASE SIGMA FACTOR RFAY-RELATED"/>
    <property type="match status" value="1"/>
</dbReference>
<protein>
    <recommendedName>
        <fullName evidence="6">RNA polymerase sigma factor</fullName>
    </recommendedName>
</protein>
<dbReference type="InterPro" id="IPR036388">
    <property type="entry name" value="WH-like_DNA-bd_sf"/>
</dbReference>
<keyword evidence="2 6" id="KW-0805">Transcription regulation</keyword>
<comment type="similarity">
    <text evidence="1 6">Belongs to the sigma-70 factor family. ECF subfamily.</text>
</comment>
<evidence type="ECO:0000256" key="6">
    <source>
        <dbReference type="RuleBase" id="RU000716"/>
    </source>
</evidence>
<dbReference type="AlphaFoldDB" id="A0A090ET27"/>
<dbReference type="Gene3D" id="1.10.10.10">
    <property type="entry name" value="Winged helix-like DNA-binding domain superfamily/Winged helix DNA-binding domain"/>
    <property type="match status" value="1"/>
</dbReference>
<evidence type="ECO:0000313" key="10">
    <source>
        <dbReference type="Proteomes" id="UP000046373"/>
    </source>
</evidence>
<proteinExistence type="inferred from homology"/>
<organism evidence="9 10">
    <name type="scientific">Mesorhizobium plurifarium</name>
    <dbReference type="NCBI Taxonomy" id="69974"/>
    <lineage>
        <taxon>Bacteria</taxon>
        <taxon>Pseudomonadati</taxon>
        <taxon>Pseudomonadota</taxon>
        <taxon>Alphaproteobacteria</taxon>
        <taxon>Hyphomicrobiales</taxon>
        <taxon>Phyllobacteriaceae</taxon>
        <taxon>Mesorhizobium</taxon>
    </lineage>
</organism>
<evidence type="ECO:0000259" key="8">
    <source>
        <dbReference type="Pfam" id="PF08281"/>
    </source>
</evidence>
<dbReference type="Gene3D" id="1.10.1740.10">
    <property type="match status" value="1"/>
</dbReference>
<dbReference type="PANTHER" id="PTHR43133">
    <property type="entry name" value="RNA POLYMERASE ECF-TYPE SIGMA FACTO"/>
    <property type="match status" value="1"/>
</dbReference>
<dbReference type="EMBL" id="CCNB01000007">
    <property type="protein sequence ID" value="CDX32244.1"/>
    <property type="molecule type" value="Genomic_DNA"/>
</dbReference>
<keyword evidence="4 6" id="KW-0238">DNA-binding</keyword>
<keyword evidence="3 6" id="KW-0731">Sigma factor</keyword>